<evidence type="ECO:0000313" key="2">
    <source>
        <dbReference type="Proteomes" id="UP000295645"/>
    </source>
</evidence>
<evidence type="ECO:0000313" key="1">
    <source>
        <dbReference type="EMBL" id="TCV97609.1"/>
    </source>
</evidence>
<organism evidence="1 2">
    <name type="scientific">Luteibacter rhizovicinus</name>
    <dbReference type="NCBI Taxonomy" id="242606"/>
    <lineage>
        <taxon>Bacteria</taxon>
        <taxon>Pseudomonadati</taxon>
        <taxon>Pseudomonadota</taxon>
        <taxon>Gammaproteobacteria</taxon>
        <taxon>Lysobacterales</taxon>
        <taxon>Rhodanobacteraceae</taxon>
        <taxon>Luteibacter</taxon>
    </lineage>
</organism>
<keyword evidence="2" id="KW-1185">Reference proteome</keyword>
<comment type="caution">
    <text evidence="1">The sequence shown here is derived from an EMBL/GenBank/DDBJ whole genome shotgun (WGS) entry which is preliminary data.</text>
</comment>
<name>A0A4V2W4X8_9GAMM</name>
<accession>A0A4V2W4X8</accession>
<dbReference type="AlphaFoldDB" id="A0A4V2W4X8"/>
<dbReference type="OrthoDB" id="5949475at2"/>
<protein>
    <submittedName>
        <fullName evidence="1">Uncharacterized protein</fullName>
    </submittedName>
</protein>
<proteinExistence type="predicted"/>
<dbReference type="EMBL" id="SMCS01000001">
    <property type="protein sequence ID" value="TCV97609.1"/>
    <property type="molecule type" value="Genomic_DNA"/>
</dbReference>
<dbReference type="RefSeq" id="WP_132141654.1">
    <property type="nucleotide sequence ID" value="NZ_SMCS01000001.1"/>
</dbReference>
<sequence>MLSSRAKNRSLPLETTPDFIAPLALPAPRIPSAEAHGGINLTDLANPTIAVLIGPYQSFDVGDTLEVLWDDPPVQVGKAPIEGHTTFATVPIASASIRRAGSGSKSCQYNFYRARFPAQPLPSPVIPIVVKIDAPGDPDIGGSDVNPKLLAPQVIPSTIDMAQATAGVDVIVPAWLNMAVGDKLTIFWGDKVKVAVDPAALIVGQPTTVHITEATIIEGQDNPALPVYYDIFDIVDNWSEFSLETPVNVSASTRLFDAPYLAEAPTGSLNVPDLGGRAGTAVVYVKQVGIVAGDTVTLFWNGLTSGNVPTPFPIPPQIVGTTPTLNFTVPNATLAALTQGSATFFYKVEGPGAVLKGTSGIASLNITGPVAGQLRLPIGPFWPAMDIAGRVVVSRLSDPSVVVIHTDADQPAWSEYRAWLKCTGAAGRTFESPKQDASPLVPINTYVTKAFIQNELALNNHLVTLTFVVEKKLDGSGRQESPATVATLA</sequence>
<gene>
    <name evidence="1" type="ORF">EC912_101626</name>
</gene>
<dbReference type="Proteomes" id="UP000295645">
    <property type="component" value="Unassembled WGS sequence"/>
</dbReference>
<reference evidence="1 2" key="1">
    <citation type="submission" date="2019-03" db="EMBL/GenBank/DDBJ databases">
        <title>Above-ground endophytic microbial communities from plants in different locations in the United States.</title>
        <authorList>
            <person name="Frank C."/>
        </authorList>
    </citation>
    <scope>NUCLEOTIDE SEQUENCE [LARGE SCALE GENOMIC DNA]</scope>
    <source>
        <strain evidence="1 2">LP_13_YM</strain>
    </source>
</reference>